<feature type="compositionally biased region" description="Polar residues" evidence="1">
    <location>
        <begin position="9"/>
        <end position="27"/>
    </location>
</feature>
<dbReference type="STRING" id="1121322.SAMN02745136_01196"/>
<evidence type="ECO:0008006" key="4">
    <source>
        <dbReference type="Google" id="ProtNLM"/>
    </source>
</evidence>
<dbReference type="Proteomes" id="UP000184386">
    <property type="component" value="Unassembled WGS sequence"/>
</dbReference>
<evidence type="ECO:0000313" key="3">
    <source>
        <dbReference type="Proteomes" id="UP000184386"/>
    </source>
</evidence>
<sequence>MQEKKEDTLNSVQNKRLNKIKATNSEETAAWANEEKSVNDSNVSIPSEYEVGKAKNWVDNGSQL</sequence>
<keyword evidence="3" id="KW-1185">Reference proteome</keyword>
<dbReference type="EMBL" id="FRAC01000007">
    <property type="protein sequence ID" value="SHJ87515.1"/>
    <property type="molecule type" value="Genomic_DNA"/>
</dbReference>
<protein>
    <recommendedName>
        <fullName evidence="4">DUF3787 domain-containing protein</fullName>
    </recommendedName>
</protein>
<accession>A0A1M6MVI6</accession>
<evidence type="ECO:0000313" key="2">
    <source>
        <dbReference type="EMBL" id="SHJ87515.1"/>
    </source>
</evidence>
<dbReference type="Pfam" id="PF12655">
    <property type="entry name" value="CDIF630_02480-like"/>
    <property type="match status" value="1"/>
</dbReference>
<dbReference type="OrthoDB" id="1708132at2"/>
<reference evidence="2 3" key="1">
    <citation type="submission" date="2016-11" db="EMBL/GenBank/DDBJ databases">
        <authorList>
            <person name="Jaros S."/>
            <person name="Januszkiewicz K."/>
            <person name="Wedrychowicz H."/>
        </authorList>
    </citation>
    <scope>NUCLEOTIDE SEQUENCE [LARGE SCALE GENOMIC DNA]</scope>
    <source>
        <strain evidence="2 3">DSM 15929</strain>
    </source>
</reference>
<feature type="region of interest" description="Disordered" evidence="1">
    <location>
        <begin position="1"/>
        <end position="44"/>
    </location>
</feature>
<dbReference type="InterPro" id="IPR024209">
    <property type="entry name" value="CDIF630_02480-like"/>
</dbReference>
<gene>
    <name evidence="2" type="ORF">SAMN02745136_01196</name>
</gene>
<organism evidence="2 3">
    <name type="scientific">Anaerocolumna jejuensis DSM 15929</name>
    <dbReference type="NCBI Taxonomy" id="1121322"/>
    <lineage>
        <taxon>Bacteria</taxon>
        <taxon>Bacillati</taxon>
        <taxon>Bacillota</taxon>
        <taxon>Clostridia</taxon>
        <taxon>Lachnospirales</taxon>
        <taxon>Lachnospiraceae</taxon>
        <taxon>Anaerocolumna</taxon>
    </lineage>
</organism>
<proteinExistence type="predicted"/>
<evidence type="ECO:0000256" key="1">
    <source>
        <dbReference type="SAM" id="MobiDB-lite"/>
    </source>
</evidence>
<dbReference type="AlphaFoldDB" id="A0A1M6MVI6"/>
<name>A0A1M6MVI6_9FIRM</name>
<dbReference type="RefSeq" id="WP_073273821.1">
    <property type="nucleotide sequence ID" value="NZ_FRAC01000007.1"/>
</dbReference>